<dbReference type="InterPro" id="IPR027417">
    <property type="entry name" value="P-loop_NTPase"/>
</dbReference>
<evidence type="ECO:0000313" key="4">
    <source>
        <dbReference type="Proteomes" id="UP000466442"/>
    </source>
</evidence>
<sequence>MDFIPSRTKKAIHYKLDKGVIEKLTDSEVANLRVAVISVVGKGSEIIFSLLLKYANHTFKEGTSSNVDWLEGWIQEKELVDQGTITISPKLFITTINNDEKIAILIVGSQSRLNFEEEAGTFAINALMSSCQIVHFNRRISEEKLKHVETFTEFARRVRSEGAYILDRVMRFKTFQEILFVVRGWDKPTQYDFGRDGGQRYLIESIFHGFKSDPDRLKTRQNLTSSFEEIKCFLMADFGLRIGLVKQRFTEESNLFMEHFRILVQTVMAPDNLILKRQGGQFMTVERLVYYIKMWLDQLNKAKPPSLNSMYHPEKLANYLVLRKKAVELYTSRMIEMGSEGPKFVEPAELMIWHREAKMMAVNYFEEHYESFDPIIETRHKKKLNRAINEKFEGIRAENFKKFKPWASLVWLPLVSSAFMTYCFFTFKHNPNDKPMSQFRSWTVFMAFWLCVSMFFRWGYLIYQQALGVFSNNIIQIVAWSIAITYGGFHIYIYLFPGKPNK</sequence>
<dbReference type="Pfam" id="PF02263">
    <property type="entry name" value="GBP"/>
    <property type="match status" value="1"/>
</dbReference>
<dbReference type="OrthoDB" id="7788754at2759"/>
<reference evidence="3" key="1">
    <citation type="journal article" date="2021" name="Mol. Ecol. Resour.">
        <title>Apolygus lucorum genome provides insights into omnivorousness and mesophyll feeding.</title>
        <authorList>
            <person name="Liu Y."/>
            <person name="Liu H."/>
            <person name="Wang H."/>
            <person name="Huang T."/>
            <person name="Liu B."/>
            <person name="Yang B."/>
            <person name="Yin L."/>
            <person name="Li B."/>
            <person name="Zhang Y."/>
            <person name="Zhang S."/>
            <person name="Jiang F."/>
            <person name="Zhang X."/>
            <person name="Ren Y."/>
            <person name="Wang B."/>
            <person name="Wang S."/>
            <person name="Lu Y."/>
            <person name="Wu K."/>
            <person name="Fan W."/>
            <person name="Wang G."/>
        </authorList>
    </citation>
    <scope>NUCLEOTIDE SEQUENCE</scope>
    <source>
        <strain evidence="3">12Hb</strain>
    </source>
</reference>
<proteinExistence type="predicted"/>
<dbReference type="Gene3D" id="1.20.58.420">
    <property type="entry name" value="AHSP"/>
    <property type="match status" value="1"/>
</dbReference>
<dbReference type="Proteomes" id="UP000466442">
    <property type="component" value="Unassembled WGS sequence"/>
</dbReference>
<keyword evidence="1" id="KW-0378">Hydrolase</keyword>
<dbReference type="GO" id="GO:0003924">
    <property type="term" value="F:GTPase activity"/>
    <property type="evidence" value="ECO:0007669"/>
    <property type="project" value="InterPro"/>
</dbReference>
<dbReference type="EMBL" id="WIXP02000003">
    <property type="protein sequence ID" value="KAF6214032.1"/>
    <property type="molecule type" value="Genomic_DNA"/>
</dbReference>
<feature type="domain" description="Guanylate-binding protein N-terminal" evidence="2">
    <location>
        <begin position="16"/>
        <end position="245"/>
    </location>
</feature>
<gene>
    <name evidence="3" type="ORF">GE061_011762</name>
</gene>
<evidence type="ECO:0000313" key="3">
    <source>
        <dbReference type="EMBL" id="KAF6214032.1"/>
    </source>
</evidence>
<comment type="caution">
    <text evidence="3">The sequence shown here is derived from an EMBL/GenBank/DDBJ whole genome shotgun (WGS) entry which is preliminary data.</text>
</comment>
<dbReference type="AlphaFoldDB" id="A0A6A4K2E7"/>
<dbReference type="InterPro" id="IPR015894">
    <property type="entry name" value="Guanylate-bd_N"/>
</dbReference>
<protein>
    <recommendedName>
        <fullName evidence="2">Guanylate-binding protein N-terminal domain-containing protein</fullName>
    </recommendedName>
</protein>
<dbReference type="SUPFAM" id="SSF48340">
    <property type="entry name" value="Interferon-induced guanylate-binding protein 1 (GBP1), C-terminal domain"/>
    <property type="match status" value="1"/>
</dbReference>
<keyword evidence="4" id="KW-1185">Reference proteome</keyword>
<name>A0A6A4K2E7_APOLU</name>
<accession>A0A6A4K2E7</accession>
<dbReference type="Gene3D" id="3.40.50.300">
    <property type="entry name" value="P-loop containing nucleotide triphosphate hydrolases"/>
    <property type="match status" value="1"/>
</dbReference>
<dbReference type="PANTHER" id="PTHR10751">
    <property type="entry name" value="GUANYLATE BINDING PROTEIN"/>
    <property type="match status" value="1"/>
</dbReference>
<organism evidence="3 4">
    <name type="scientific">Apolygus lucorum</name>
    <name type="common">Small green plant bug</name>
    <name type="synonym">Lygocoris lucorum</name>
    <dbReference type="NCBI Taxonomy" id="248454"/>
    <lineage>
        <taxon>Eukaryota</taxon>
        <taxon>Metazoa</taxon>
        <taxon>Ecdysozoa</taxon>
        <taxon>Arthropoda</taxon>
        <taxon>Hexapoda</taxon>
        <taxon>Insecta</taxon>
        <taxon>Pterygota</taxon>
        <taxon>Neoptera</taxon>
        <taxon>Paraneoptera</taxon>
        <taxon>Hemiptera</taxon>
        <taxon>Heteroptera</taxon>
        <taxon>Panheteroptera</taxon>
        <taxon>Cimicomorpha</taxon>
        <taxon>Miridae</taxon>
        <taxon>Mirini</taxon>
        <taxon>Apolygus</taxon>
    </lineage>
</organism>
<evidence type="ECO:0000256" key="1">
    <source>
        <dbReference type="ARBA" id="ARBA00022801"/>
    </source>
</evidence>
<dbReference type="GO" id="GO:0005525">
    <property type="term" value="F:GTP binding"/>
    <property type="evidence" value="ECO:0007669"/>
    <property type="project" value="InterPro"/>
</dbReference>
<evidence type="ECO:0000259" key="2">
    <source>
        <dbReference type="Pfam" id="PF02263"/>
    </source>
</evidence>
<dbReference type="InterPro" id="IPR036543">
    <property type="entry name" value="Guanylate-bd_C_sf"/>
</dbReference>